<evidence type="ECO:0000313" key="3">
    <source>
        <dbReference type="Proteomes" id="UP001185028"/>
    </source>
</evidence>
<dbReference type="PANTHER" id="PTHR40446">
    <property type="entry name" value="N-ACETYLGLUCOSAMINE-1-PHOSPHODIESTER ALPHA-N-ACETYLGLUCOSAMINIDASE"/>
    <property type="match status" value="1"/>
</dbReference>
<accession>A0ABU1IYW7</accession>
<dbReference type="EMBL" id="JAVDQH010000008">
    <property type="protein sequence ID" value="MDR6244451.1"/>
    <property type="molecule type" value="Genomic_DNA"/>
</dbReference>
<dbReference type="PANTHER" id="PTHR40446:SF2">
    <property type="entry name" value="N-ACETYLGLUCOSAMINE-1-PHOSPHODIESTER ALPHA-N-ACETYLGLUCOSAMINIDASE"/>
    <property type="match status" value="1"/>
</dbReference>
<feature type="domain" description="Phosphodiester glycosidase" evidence="1">
    <location>
        <begin position="195"/>
        <end position="363"/>
    </location>
</feature>
<dbReference type="Proteomes" id="UP001185028">
    <property type="component" value="Unassembled WGS sequence"/>
</dbReference>
<proteinExistence type="predicted"/>
<reference evidence="2 3" key="1">
    <citation type="submission" date="2023-07" db="EMBL/GenBank/DDBJ databases">
        <title>Genomic Encyclopedia of Type Strains, Phase IV (KMG-IV): sequencing the most valuable type-strain genomes for metagenomic binning, comparative biology and taxonomic classification.</title>
        <authorList>
            <person name="Goeker M."/>
        </authorList>
    </citation>
    <scope>NUCLEOTIDE SEQUENCE [LARGE SCALE GENOMIC DNA]</scope>
    <source>
        <strain evidence="2 3">DSM 22170</strain>
    </source>
</reference>
<evidence type="ECO:0000259" key="1">
    <source>
        <dbReference type="Pfam" id="PF09992"/>
    </source>
</evidence>
<name>A0ABU1IYW7_9BACL</name>
<organism evidence="2 3">
    <name type="scientific">Paenibacillus hunanensis</name>
    <dbReference type="NCBI Taxonomy" id="539262"/>
    <lineage>
        <taxon>Bacteria</taxon>
        <taxon>Bacillati</taxon>
        <taxon>Bacillota</taxon>
        <taxon>Bacilli</taxon>
        <taxon>Bacillales</taxon>
        <taxon>Paenibacillaceae</taxon>
        <taxon>Paenibacillus</taxon>
    </lineage>
</organism>
<keyword evidence="3" id="KW-1185">Reference proteome</keyword>
<dbReference type="Pfam" id="PF09992">
    <property type="entry name" value="NAGPA"/>
    <property type="match status" value="1"/>
</dbReference>
<sequence>MSTGFMRGSRRLSVVFLAFVLLVSLVSVAPVKEAQAAGSKLTASTVTVKAAGRSFTVKTVRIPKGTATAVGLANHQVGRTASLSSIASAYGAKAAINGAFFDSYGGPPDPYGTLISGGRLMHIGRYGTTIGFTANGTAMMDSLRIEVSGQVTPPEGRGSSWYAVWFNRIPSSTASGTSIVYTPDRGSTTGYTGGVAVTVRNGKVVLKKNNANSTIPSDGYVIVFSGDMKSMADRFVVGSKVTMDIRYTNIDGKAIPWENVVTAVGAGPRLVTDGKLSLNAAAEGFQDPKILNAAGARSGIAILSDGSVMIATVPGATMKQWAAVMQKLGAVQAMNLDGGASSGMLAGGKVVTSPGRLLSNTLVFGGTGN</sequence>
<evidence type="ECO:0000313" key="2">
    <source>
        <dbReference type="EMBL" id="MDR6244451.1"/>
    </source>
</evidence>
<protein>
    <submittedName>
        <fullName evidence="2">Exopolysaccharide biosynthesis protein</fullName>
    </submittedName>
</protein>
<dbReference type="RefSeq" id="WP_229685567.1">
    <property type="nucleotide sequence ID" value="NZ_BMMB01000001.1"/>
</dbReference>
<comment type="caution">
    <text evidence="2">The sequence shown here is derived from an EMBL/GenBank/DDBJ whole genome shotgun (WGS) entry which is preliminary data.</text>
</comment>
<dbReference type="InterPro" id="IPR018711">
    <property type="entry name" value="NAGPA"/>
</dbReference>
<gene>
    <name evidence="2" type="ORF">JOC58_002344</name>
</gene>